<feature type="chain" id="PRO_5028865815" evidence="1">
    <location>
        <begin position="25"/>
        <end position="247"/>
    </location>
</feature>
<dbReference type="KEGG" id="emv:HQR01_02220"/>
<dbReference type="EMBL" id="CP053921">
    <property type="protein sequence ID" value="QKG70279.1"/>
    <property type="molecule type" value="Genomic_DNA"/>
</dbReference>
<protein>
    <submittedName>
        <fullName evidence="3">Thioredoxin domain-containing protein</fullName>
    </submittedName>
</protein>
<gene>
    <name evidence="3" type="ORF">HQR01_02220</name>
</gene>
<dbReference type="InterPro" id="IPR036249">
    <property type="entry name" value="Thioredoxin-like_sf"/>
</dbReference>
<dbReference type="InterPro" id="IPR012336">
    <property type="entry name" value="Thioredoxin-like_fold"/>
</dbReference>
<evidence type="ECO:0000313" key="4">
    <source>
        <dbReference type="Proteomes" id="UP000504693"/>
    </source>
</evidence>
<dbReference type="AlphaFoldDB" id="A0A7D3XH91"/>
<keyword evidence="4" id="KW-1185">Reference proteome</keyword>
<dbReference type="SUPFAM" id="SSF52833">
    <property type="entry name" value="Thioredoxin-like"/>
    <property type="match status" value="1"/>
</dbReference>
<dbReference type="Proteomes" id="UP000504693">
    <property type="component" value="Chromosome"/>
</dbReference>
<dbReference type="PROSITE" id="PS51257">
    <property type="entry name" value="PROKAR_LIPOPROTEIN"/>
    <property type="match status" value="1"/>
</dbReference>
<feature type="signal peptide" evidence="1">
    <location>
        <begin position="1"/>
        <end position="24"/>
    </location>
</feature>
<name>A0A7D3XH91_9SPHN</name>
<organism evidence="3 4">
    <name type="scientific">Erythrobacter mangrovi</name>
    <dbReference type="NCBI Taxonomy" id="2739433"/>
    <lineage>
        <taxon>Bacteria</taxon>
        <taxon>Pseudomonadati</taxon>
        <taxon>Pseudomonadota</taxon>
        <taxon>Alphaproteobacteria</taxon>
        <taxon>Sphingomonadales</taxon>
        <taxon>Erythrobacteraceae</taxon>
        <taxon>Erythrobacter/Porphyrobacter group</taxon>
        <taxon>Erythrobacter</taxon>
    </lineage>
</organism>
<dbReference type="Gene3D" id="3.40.30.10">
    <property type="entry name" value="Glutaredoxin"/>
    <property type="match status" value="1"/>
</dbReference>
<dbReference type="RefSeq" id="WP_173212164.1">
    <property type="nucleotide sequence ID" value="NZ_CP053921.1"/>
</dbReference>
<evidence type="ECO:0000313" key="3">
    <source>
        <dbReference type="EMBL" id="QKG70279.1"/>
    </source>
</evidence>
<dbReference type="Pfam" id="PF13462">
    <property type="entry name" value="Thioredoxin_4"/>
    <property type="match status" value="1"/>
</dbReference>
<dbReference type="Gene3D" id="1.10.40.110">
    <property type="match status" value="1"/>
</dbReference>
<proteinExistence type="predicted"/>
<sequence>MTKSFRFALAAPLALALAACGSGADDTASLEGDAIAAIPAPEGTQWIDKAVATPDGGTLVGNPDAPLKLIEYGSLTCPTCARFSIEGSDELLNDYVNSGRVSFELRQFAIHGPIDLLLGRLTNCGPVEAIVPLSDQVWKSHEAIMQPLTSNQAAFQAAMERPIEQRFVVAAQQMGYLDFFAQRGISEDQARQCLADVPAIEKAAADTQKYATEFKINGTPTFVLNGKTVEANTWAALEPILQRAGAR</sequence>
<keyword evidence="1" id="KW-0732">Signal</keyword>
<evidence type="ECO:0000256" key="1">
    <source>
        <dbReference type="SAM" id="SignalP"/>
    </source>
</evidence>
<feature type="domain" description="Thioredoxin-like fold" evidence="2">
    <location>
        <begin position="57"/>
        <end position="242"/>
    </location>
</feature>
<reference evidence="3 4" key="1">
    <citation type="submission" date="2020-05" db="EMBL/GenBank/DDBJ databases">
        <title>Erythrobacter mangrovi sp. nov., isolated from rhizosphere soil of mangrove plant (Kandelia candel).</title>
        <authorList>
            <person name="Ye Y.H."/>
        </authorList>
    </citation>
    <scope>NUCLEOTIDE SEQUENCE [LARGE SCALE GENOMIC DNA]</scope>
    <source>
        <strain evidence="3 4">EB310</strain>
    </source>
</reference>
<accession>A0A7D3XH91</accession>
<evidence type="ECO:0000259" key="2">
    <source>
        <dbReference type="Pfam" id="PF13462"/>
    </source>
</evidence>